<evidence type="ECO:0000256" key="2">
    <source>
        <dbReference type="ARBA" id="ARBA00022771"/>
    </source>
</evidence>
<feature type="domain" description="RING-type" evidence="7">
    <location>
        <begin position="20"/>
        <end position="59"/>
    </location>
</feature>
<dbReference type="Pfam" id="PF13923">
    <property type="entry name" value="zf-C3HC4_2"/>
    <property type="match status" value="1"/>
</dbReference>
<protein>
    <recommendedName>
        <fullName evidence="7">RING-type domain-containing protein</fullName>
    </recommendedName>
</protein>
<feature type="region of interest" description="Disordered" evidence="6">
    <location>
        <begin position="266"/>
        <end position="342"/>
    </location>
</feature>
<dbReference type="SUPFAM" id="SSF49599">
    <property type="entry name" value="TRAF domain-like"/>
    <property type="match status" value="1"/>
</dbReference>
<dbReference type="EMBL" id="CAJPVJ010004971">
    <property type="protein sequence ID" value="CAG2169095.1"/>
    <property type="molecule type" value="Genomic_DNA"/>
</dbReference>
<evidence type="ECO:0000313" key="8">
    <source>
        <dbReference type="EMBL" id="CAD7651911.1"/>
    </source>
</evidence>
<organism evidence="8">
    <name type="scientific">Oppiella nova</name>
    <dbReference type="NCBI Taxonomy" id="334625"/>
    <lineage>
        <taxon>Eukaryota</taxon>
        <taxon>Metazoa</taxon>
        <taxon>Ecdysozoa</taxon>
        <taxon>Arthropoda</taxon>
        <taxon>Chelicerata</taxon>
        <taxon>Arachnida</taxon>
        <taxon>Acari</taxon>
        <taxon>Acariformes</taxon>
        <taxon>Sarcoptiformes</taxon>
        <taxon>Oribatida</taxon>
        <taxon>Brachypylina</taxon>
        <taxon>Oppioidea</taxon>
        <taxon>Oppiidae</taxon>
        <taxon>Oppiella</taxon>
    </lineage>
</organism>
<evidence type="ECO:0000313" key="9">
    <source>
        <dbReference type="Proteomes" id="UP000728032"/>
    </source>
</evidence>
<dbReference type="SUPFAM" id="SSF57850">
    <property type="entry name" value="RING/U-box"/>
    <property type="match status" value="1"/>
</dbReference>
<reference evidence="8" key="1">
    <citation type="submission" date="2020-11" db="EMBL/GenBank/DDBJ databases">
        <authorList>
            <person name="Tran Van P."/>
        </authorList>
    </citation>
    <scope>NUCLEOTIDE SEQUENCE</scope>
</reference>
<dbReference type="InterPro" id="IPR013083">
    <property type="entry name" value="Znf_RING/FYVE/PHD"/>
</dbReference>
<evidence type="ECO:0000256" key="6">
    <source>
        <dbReference type="SAM" id="MobiDB-lite"/>
    </source>
</evidence>
<dbReference type="Gene3D" id="3.30.40.10">
    <property type="entry name" value="Zinc/RING finger domain, C3HC4 (zinc finger)"/>
    <property type="match status" value="2"/>
</dbReference>
<feature type="compositionally biased region" description="Low complexity" evidence="6">
    <location>
        <begin position="302"/>
        <end position="331"/>
    </location>
</feature>
<dbReference type="InterPro" id="IPR001841">
    <property type="entry name" value="Znf_RING"/>
</dbReference>
<keyword evidence="1" id="KW-0479">Metal-binding</keyword>
<feature type="compositionally biased region" description="Polar residues" evidence="6">
    <location>
        <begin position="266"/>
        <end position="284"/>
    </location>
</feature>
<evidence type="ECO:0000256" key="4">
    <source>
        <dbReference type="PROSITE-ProRule" id="PRU00175"/>
    </source>
</evidence>
<dbReference type="Proteomes" id="UP000728032">
    <property type="component" value="Unassembled WGS sequence"/>
</dbReference>
<dbReference type="PANTHER" id="PTHR10131:SF157">
    <property type="entry name" value="RECEPTOR-ASSOCIATED FACTOR, PUTATIVE-RELATED"/>
    <property type="match status" value="1"/>
</dbReference>
<keyword evidence="3" id="KW-0862">Zinc</keyword>
<dbReference type="OrthoDB" id="9049620at2759"/>
<dbReference type="GO" id="GO:0008270">
    <property type="term" value="F:zinc ion binding"/>
    <property type="evidence" value="ECO:0007669"/>
    <property type="project" value="UniProtKB-KW"/>
</dbReference>
<feature type="coiled-coil region" evidence="5">
    <location>
        <begin position="137"/>
        <end position="185"/>
    </location>
</feature>
<dbReference type="PANTHER" id="PTHR10131">
    <property type="entry name" value="TNF RECEPTOR ASSOCIATED FACTOR"/>
    <property type="match status" value="1"/>
</dbReference>
<evidence type="ECO:0000256" key="3">
    <source>
        <dbReference type="ARBA" id="ARBA00022833"/>
    </source>
</evidence>
<dbReference type="PROSITE" id="PS00518">
    <property type="entry name" value="ZF_RING_1"/>
    <property type="match status" value="1"/>
</dbReference>
<sequence length="418" mass="46754">MGYDVNRFVKCNDINIDLICNICRGVLEEGVWVPDCEHSFCRECINNWLSRRNVCPNDRQYLSLTQLKTIPRFMRNILDKLEIKCDFIGNGCPQVVTLESLRQHVSVCDFNPEKRVECVSGCGLIIKKADLESHNCVKALRQRVNNLIEDNMKCERTVSEVRHDLTSLRNDNKRINNLLDCLQKDVNRLLVDKQSSVSTECEGTSVPQTSLSTTSLSTAVKYNERNTRLVPNPYVLITPLHLNVRALPNTRLVPNPYVLITPLHQSLGSSDEPSSSTFIGSANRLTGDEPPYKRRSTLRMATPSPSSRPLSTTISSSLMHSYSPPSATYSSAHEDSFISTPPSASPRFISNVTTISPSTDSLSPDEEATTAVTLSDNLTESYNYISLDVDQESGTDHEDDSETLEQVNEYDIDIVSNE</sequence>
<evidence type="ECO:0000259" key="7">
    <source>
        <dbReference type="PROSITE" id="PS50089"/>
    </source>
</evidence>
<accession>A0A7R9M1R7</accession>
<dbReference type="EMBL" id="OC919796">
    <property type="protein sequence ID" value="CAD7651911.1"/>
    <property type="molecule type" value="Genomic_DNA"/>
</dbReference>
<gene>
    <name evidence="8" type="ORF">ONB1V03_LOCUS8579</name>
</gene>
<feature type="compositionally biased region" description="Acidic residues" evidence="6">
    <location>
        <begin position="389"/>
        <end position="412"/>
    </location>
</feature>
<proteinExistence type="predicted"/>
<feature type="region of interest" description="Disordered" evidence="6">
    <location>
        <begin position="389"/>
        <end position="418"/>
    </location>
</feature>
<keyword evidence="2 4" id="KW-0863">Zinc-finger</keyword>
<dbReference type="AlphaFoldDB" id="A0A7R9M1R7"/>
<name>A0A7R9M1R7_9ACAR</name>
<keyword evidence="9" id="KW-1185">Reference proteome</keyword>
<dbReference type="GO" id="GO:0043122">
    <property type="term" value="P:regulation of canonical NF-kappaB signal transduction"/>
    <property type="evidence" value="ECO:0007669"/>
    <property type="project" value="TreeGrafter"/>
</dbReference>
<dbReference type="InterPro" id="IPR017907">
    <property type="entry name" value="Znf_RING_CS"/>
</dbReference>
<dbReference type="PROSITE" id="PS50089">
    <property type="entry name" value="ZF_RING_2"/>
    <property type="match status" value="1"/>
</dbReference>
<dbReference type="SMART" id="SM00184">
    <property type="entry name" value="RING"/>
    <property type="match status" value="1"/>
</dbReference>
<keyword evidence="5" id="KW-0175">Coiled coil</keyword>
<evidence type="ECO:0000256" key="5">
    <source>
        <dbReference type="SAM" id="Coils"/>
    </source>
</evidence>
<evidence type="ECO:0000256" key="1">
    <source>
        <dbReference type="ARBA" id="ARBA00022723"/>
    </source>
</evidence>